<evidence type="ECO:0000259" key="2">
    <source>
        <dbReference type="Pfam" id="PF18701"/>
    </source>
</evidence>
<feature type="compositionally biased region" description="Basic and acidic residues" evidence="1">
    <location>
        <begin position="1"/>
        <end position="15"/>
    </location>
</feature>
<dbReference type="Proteomes" id="UP000887013">
    <property type="component" value="Unassembled WGS sequence"/>
</dbReference>
<reference evidence="3" key="1">
    <citation type="submission" date="2020-08" db="EMBL/GenBank/DDBJ databases">
        <title>Multicomponent nature underlies the extraordinary mechanical properties of spider dragline silk.</title>
        <authorList>
            <person name="Kono N."/>
            <person name="Nakamura H."/>
            <person name="Mori M."/>
            <person name="Yoshida Y."/>
            <person name="Ohtoshi R."/>
            <person name="Malay A.D."/>
            <person name="Moran D.A.P."/>
            <person name="Tomita M."/>
            <person name="Numata K."/>
            <person name="Arakawa K."/>
        </authorList>
    </citation>
    <scope>NUCLEOTIDE SEQUENCE</scope>
</reference>
<dbReference type="PANTHER" id="PTHR47331">
    <property type="entry name" value="PHD-TYPE DOMAIN-CONTAINING PROTEIN"/>
    <property type="match status" value="1"/>
</dbReference>
<evidence type="ECO:0000313" key="4">
    <source>
        <dbReference type="Proteomes" id="UP000887013"/>
    </source>
</evidence>
<comment type="caution">
    <text evidence="3">The sequence shown here is derived from an EMBL/GenBank/DDBJ whole genome shotgun (WGS) entry which is preliminary data.</text>
</comment>
<gene>
    <name evidence="3" type="primary">AVEN_98459_1</name>
    <name evidence="3" type="ORF">NPIL_570771</name>
</gene>
<proteinExistence type="predicted"/>
<evidence type="ECO:0000256" key="1">
    <source>
        <dbReference type="SAM" id="MobiDB-lite"/>
    </source>
</evidence>
<evidence type="ECO:0000313" key="3">
    <source>
        <dbReference type="EMBL" id="GFU32298.1"/>
    </source>
</evidence>
<feature type="region of interest" description="Disordered" evidence="1">
    <location>
        <begin position="1"/>
        <end position="20"/>
    </location>
</feature>
<dbReference type="EMBL" id="BMAW01129861">
    <property type="protein sequence ID" value="GFU32298.1"/>
    <property type="molecule type" value="Genomic_DNA"/>
</dbReference>
<dbReference type="OrthoDB" id="6435389at2759"/>
<sequence>MENRSSNTDEREELSSRSLNKRIKYRSKPLKDLHQRFRKEYLGNLIQKHNEKQSSNPQIGKIFLVGKDNKKRLFWIFSKIIEVIPGRDGKIRKVKLKTQHGIVSRPIQHIYPLVIYLKESVDKDSMK</sequence>
<dbReference type="AlphaFoldDB" id="A0A8X6UNJ9"/>
<accession>A0A8X6UNJ9</accession>
<feature type="domain" description="DUF5641" evidence="2">
    <location>
        <begin position="27"/>
        <end position="113"/>
    </location>
</feature>
<dbReference type="InterPro" id="IPR040676">
    <property type="entry name" value="DUF5641"/>
</dbReference>
<protein>
    <submittedName>
        <fullName evidence="3">DUF5641 domain-containing protein</fullName>
    </submittedName>
</protein>
<name>A0A8X6UNJ9_NEPPI</name>
<organism evidence="3 4">
    <name type="scientific">Nephila pilipes</name>
    <name type="common">Giant wood spider</name>
    <name type="synonym">Nephila maculata</name>
    <dbReference type="NCBI Taxonomy" id="299642"/>
    <lineage>
        <taxon>Eukaryota</taxon>
        <taxon>Metazoa</taxon>
        <taxon>Ecdysozoa</taxon>
        <taxon>Arthropoda</taxon>
        <taxon>Chelicerata</taxon>
        <taxon>Arachnida</taxon>
        <taxon>Araneae</taxon>
        <taxon>Araneomorphae</taxon>
        <taxon>Entelegynae</taxon>
        <taxon>Araneoidea</taxon>
        <taxon>Nephilidae</taxon>
        <taxon>Nephila</taxon>
    </lineage>
</organism>
<keyword evidence="4" id="KW-1185">Reference proteome</keyword>
<dbReference type="Pfam" id="PF18701">
    <property type="entry name" value="DUF5641"/>
    <property type="match status" value="1"/>
</dbReference>